<proteinExistence type="predicted"/>
<evidence type="ECO:0000313" key="1">
    <source>
        <dbReference type="EMBL" id="KAL1214093.1"/>
    </source>
</evidence>
<dbReference type="Proteomes" id="UP001558713">
    <property type="component" value="Unassembled WGS sequence"/>
</dbReference>
<comment type="caution">
    <text evidence="1">The sequence shown here is derived from an EMBL/GenBank/DDBJ whole genome shotgun (WGS) entry which is preliminary data.</text>
</comment>
<dbReference type="EMBL" id="JBANAX010000323">
    <property type="protein sequence ID" value="KAL1214093.1"/>
    <property type="molecule type" value="Genomic_DNA"/>
</dbReference>
<dbReference type="CDD" id="cd09272">
    <property type="entry name" value="RNase_HI_RT_Ty1"/>
    <property type="match status" value="1"/>
</dbReference>
<protein>
    <submittedName>
        <fullName evidence="1">Retrovirus-related Pol polyprotein from transposon TNT 1-94</fullName>
    </submittedName>
</protein>
<reference evidence="1 2" key="1">
    <citation type="submission" date="2024-04" db="EMBL/GenBank/DDBJ databases">
        <title>Genome assembly C_amara_ONT_v2.</title>
        <authorList>
            <person name="Yant L."/>
            <person name="Moore C."/>
            <person name="Slenker M."/>
        </authorList>
    </citation>
    <scope>NUCLEOTIDE SEQUENCE [LARGE SCALE GENOMIC DNA]</scope>
    <source>
        <tissue evidence="1">Leaf</tissue>
    </source>
</reference>
<sequence length="113" mass="13001">MESEFVALDRTAQEAEWLRNFLENIPMWEKPVPALRVHCDSQSAISRALNNNYNGKSRHIRRRHKTIRNLISTGVLTIDYIKSADNLADPFTKGLARDQVEKSSRVMGLKAYE</sequence>
<name>A0ABD1B547_CARAN</name>
<gene>
    <name evidence="1" type="ORF">V5N11_030595</name>
</gene>
<accession>A0ABD1B547</accession>
<organism evidence="1 2">
    <name type="scientific">Cardamine amara subsp. amara</name>
    <dbReference type="NCBI Taxonomy" id="228776"/>
    <lineage>
        <taxon>Eukaryota</taxon>
        <taxon>Viridiplantae</taxon>
        <taxon>Streptophyta</taxon>
        <taxon>Embryophyta</taxon>
        <taxon>Tracheophyta</taxon>
        <taxon>Spermatophyta</taxon>
        <taxon>Magnoliopsida</taxon>
        <taxon>eudicotyledons</taxon>
        <taxon>Gunneridae</taxon>
        <taxon>Pentapetalae</taxon>
        <taxon>rosids</taxon>
        <taxon>malvids</taxon>
        <taxon>Brassicales</taxon>
        <taxon>Brassicaceae</taxon>
        <taxon>Cardamineae</taxon>
        <taxon>Cardamine</taxon>
    </lineage>
</organism>
<evidence type="ECO:0000313" key="2">
    <source>
        <dbReference type="Proteomes" id="UP001558713"/>
    </source>
</evidence>
<keyword evidence="2" id="KW-1185">Reference proteome</keyword>
<dbReference type="AlphaFoldDB" id="A0ABD1B547"/>